<evidence type="ECO:0000256" key="1">
    <source>
        <dbReference type="SAM" id="MobiDB-lite"/>
    </source>
</evidence>
<dbReference type="AlphaFoldDB" id="A0A1M2VN06"/>
<sequence>MAPRKKGDLKRLLDETCKNKTAKDLETDEAVIQGLRKVLLSWRDAQSEDQPQKLVYLLETAHDRKKLRLGALDKDDAKKASLLDVHARKYGFHIGLGEVVFHEEGYGLRMGGPRGRNRGGRFGGRFGGYYRGCVGYGGMDSDSEMGSESEGGWDDPYSRAGGDEVEMEEVHETKLTLENLVDLEGTMLADTVELTATAEVVHEDMQKKLKTRGHTKQKYSASRCSTLERWYRGRALLIWPKRHHFDILYGATALDHACYALKKATSAQPTREAQDLVDMILSRVGAAKNWIASIYLCDAAVLWGDVDLWVRAVRACKVDDAIAELRPDNIFAAIGAFGFDAIQECVEHALEQDTQPLMTLLFLKNLEAKADGEDGAAFAFAEEWAPEWRLKIVSAIKNPAVHEAGTIVAASMKAGGAKILEKTVIPTLKATTSPAFMLALAEQVHATDDITPGVKKRIVKDALVSALAQAKLYDTMDDAETLKFAEAALKACLQTGNEPSAADLAKRLVDLSGLDDAAVRKRFTGVLLPLAGAVTKLVGEQPSTKALAAVNPICDTAIAQFWQGLSVPDTTVNSKDVKTFLDTARMGSVAVSDIIRKLLTLDLKSPILEIFINELSSRRSAGTLAGIDDALPLLVQKFATIASIDISSLMFYKFRFQPPVVQSFACCIRAGVPAAAATILARVQQQHPAKTDDVALVVSLLAARLPRWLAELKPAPAPTDPAYAALFRRLYTFWVDTLMGPLRATPGLDAAVAALEKRIAEWEKECDCGPCESIRGVLQGWRAEYEFEEISAKVRSHMKRGMNQYFDKQVHAKNSSYGHGFKVTKYAELLASSRWRTWKAEGNEFLGDLAATMSEEDIKVIFGNNYARIMQTLRGTAAPANALKRPAESAPVVSGSGSTAPPAAKRRKV</sequence>
<keyword evidence="3" id="KW-1185">Reference proteome</keyword>
<dbReference type="Proteomes" id="UP000184267">
    <property type="component" value="Unassembled WGS sequence"/>
</dbReference>
<feature type="region of interest" description="Disordered" evidence="1">
    <location>
        <begin position="882"/>
        <end position="909"/>
    </location>
</feature>
<dbReference type="OrthoDB" id="3269573at2759"/>
<reference evidence="2 3" key="1">
    <citation type="submission" date="2016-10" db="EMBL/GenBank/DDBJ databases">
        <title>Genome sequence of the basidiomycete white-rot fungus Trametes pubescens.</title>
        <authorList>
            <person name="Makela M.R."/>
            <person name="Granchi Z."/>
            <person name="Peng M."/>
            <person name="De Vries R.P."/>
            <person name="Grigoriev I."/>
            <person name="Riley R."/>
            <person name="Hilden K."/>
        </authorList>
    </citation>
    <scope>NUCLEOTIDE SEQUENCE [LARGE SCALE GENOMIC DNA]</scope>
    <source>
        <strain evidence="2 3">FBCC735</strain>
    </source>
</reference>
<evidence type="ECO:0000313" key="2">
    <source>
        <dbReference type="EMBL" id="OJT08984.1"/>
    </source>
</evidence>
<dbReference type="OMA" id="YARIMQT"/>
<evidence type="ECO:0000313" key="3">
    <source>
        <dbReference type="Proteomes" id="UP000184267"/>
    </source>
</evidence>
<proteinExistence type="predicted"/>
<dbReference type="EMBL" id="MNAD01000991">
    <property type="protein sequence ID" value="OJT08984.1"/>
    <property type="molecule type" value="Genomic_DNA"/>
</dbReference>
<protein>
    <submittedName>
        <fullName evidence="2">Uncharacterized protein</fullName>
    </submittedName>
</protein>
<accession>A0A1M2VN06</accession>
<gene>
    <name evidence="2" type="ORF">TRAPUB_118</name>
</gene>
<organism evidence="2 3">
    <name type="scientific">Trametes pubescens</name>
    <name type="common">White-rot fungus</name>
    <dbReference type="NCBI Taxonomy" id="154538"/>
    <lineage>
        <taxon>Eukaryota</taxon>
        <taxon>Fungi</taxon>
        <taxon>Dikarya</taxon>
        <taxon>Basidiomycota</taxon>
        <taxon>Agaricomycotina</taxon>
        <taxon>Agaricomycetes</taxon>
        <taxon>Polyporales</taxon>
        <taxon>Polyporaceae</taxon>
        <taxon>Trametes</taxon>
    </lineage>
</organism>
<comment type="caution">
    <text evidence="2">The sequence shown here is derived from an EMBL/GenBank/DDBJ whole genome shotgun (WGS) entry which is preliminary data.</text>
</comment>
<name>A0A1M2VN06_TRAPU</name>